<dbReference type="RefSeq" id="WP_055216022.1">
    <property type="nucleotide sequence ID" value="NZ_CZBU01000004.1"/>
</dbReference>
<accession>A0A174YTM9</accession>
<organism evidence="8 9">
    <name type="scientific">Lachnospira eligens</name>
    <dbReference type="NCBI Taxonomy" id="39485"/>
    <lineage>
        <taxon>Bacteria</taxon>
        <taxon>Bacillati</taxon>
        <taxon>Bacillota</taxon>
        <taxon>Clostridia</taxon>
        <taxon>Lachnospirales</taxon>
        <taxon>Lachnospiraceae</taxon>
        <taxon>Lachnospira</taxon>
    </lineage>
</organism>
<dbReference type="GO" id="GO:0046933">
    <property type="term" value="F:proton-transporting ATP synthase activity, rotational mechanism"/>
    <property type="evidence" value="ECO:0007669"/>
    <property type="project" value="UniProtKB-UniRule"/>
</dbReference>
<dbReference type="Pfam" id="PF00213">
    <property type="entry name" value="OSCP"/>
    <property type="match status" value="1"/>
</dbReference>
<comment type="similarity">
    <text evidence="7">Belongs to the ATPase delta chain family.</text>
</comment>
<dbReference type="OrthoDB" id="9802471at2"/>
<name>A0A174YTM9_9FIRM</name>
<keyword evidence="5 7" id="KW-0472">Membrane</keyword>
<dbReference type="HAMAP" id="MF_01416">
    <property type="entry name" value="ATP_synth_delta_bact"/>
    <property type="match status" value="1"/>
</dbReference>
<dbReference type="SUPFAM" id="SSF47928">
    <property type="entry name" value="N-terminal domain of the delta subunit of the F1F0-ATP synthase"/>
    <property type="match status" value="1"/>
</dbReference>
<dbReference type="NCBIfam" id="TIGR01145">
    <property type="entry name" value="ATP_synt_delta"/>
    <property type="match status" value="1"/>
</dbReference>
<evidence type="ECO:0000256" key="1">
    <source>
        <dbReference type="ARBA" id="ARBA00004370"/>
    </source>
</evidence>
<sequence>MTQAAVNNAIVLHRLSVSREDVRRADELYSKTSELQKILTNPEIPLAKKYDIIDKVFALNDTKELMKNFIKEMCKLGYCDEMRDIFDSYYRIDDEANHILKAELISADSSDEDDNAKQAQDFLKSRYPDYTIELTKTVDADLLGGYLIRAHHKEYDRSFEGRFCQLERKLTGR</sequence>
<dbReference type="Gene3D" id="1.10.520.20">
    <property type="entry name" value="N-terminal domain of the delta subunit of the F1F0-ATP synthase"/>
    <property type="match status" value="1"/>
</dbReference>
<gene>
    <name evidence="8" type="primary">atpH_1</name>
    <name evidence="7" type="synonym">atpH</name>
    <name evidence="8" type="ORF">ERS852490_02139</name>
</gene>
<evidence type="ECO:0000256" key="6">
    <source>
        <dbReference type="ARBA" id="ARBA00023310"/>
    </source>
</evidence>
<comment type="function">
    <text evidence="7">This protein is part of the stalk that links CF(0) to CF(1). It either transmits conformational changes from CF(0) to CF(1) or is implicated in proton conduction.</text>
</comment>
<keyword evidence="7" id="KW-0139">CF(1)</keyword>
<evidence type="ECO:0000313" key="9">
    <source>
        <dbReference type="Proteomes" id="UP000095621"/>
    </source>
</evidence>
<dbReference type="AlphaFoldDB" id="A0A174YTM9"/>
<evidence type="ECO:0000256" key="5">
    <source>
        <dbReference type="ARBA" id="ARBA00023136"/>
    </source>
</evidence>
<proteinExistence type="inferred from homology"/>
<keyword evidence="2 7" id="KW-0813">Transport</keyword>
<dbReference type="PANTHER" id="PTHR11910">
    <property type="entry name" value="ATP SYNTHASE DELTA CHAIN"/>
    <property type="match status" value="1"/>
</dbReference>
<evidence type="ECO:0000313" key="8">
    <source>
        <dbReference type="EMBL" id="CUQ78494.1"/>
    </source>
</evidence>
<comment type="function">
    <text evidence="7">F(1)F(0) ATP synthase produces ATP from ADP in the presence of a proton or sodium gradient. F-type ATPases consist of two structural domains, F(1) containing the extramembraneous catalytic core and F(0) containing the membrane proton channel, linked together by a central stalk and a peripheral stalk. During catalysis, ATP synthesis in the catalytic domain of F(1) is coupled via a rotary mechanism of the central stalk subunits to proton translocation.</text>
</comment>
<dbReference type="InterPro" id="IPR000711">
    <property type="entry name" value="ATPase_OSCP/dsu"/>
</dbReference>
<reference evidence="8 9" key="1">
    <citation type="submission" date="2015-09" db="EMBL/GenBank/DDBJ databases">
        <authorList>
            <consortium name="Pathogen Informatics"/>
        </authorList>
    </citation>
    <scope>NUCLEOTIDE SEQUENCE [LARGE SCALE GENOMIC DNA]</scope>
    <source>
        <strain evidence="8 9">2789STDY5834875</strain>
    </source>
</reference>
<evidence type="ECO:0000256" key="3">
    <source>
        <dbReference type="ARBA" id="ARBA00022781"/>
    </source>
</evidence>
<comment type="subcellular location">
    <subcellularLocation>
        <location evidence="7">Cell membrane</location>
        <topology evidence="7">Peripheral membrane protein</topology>
    </subcellularLocation>
    <subcellularLocation>
        <location evidence="1">Membrane</location>
    </subcellularLocation>
</comment>
<evidence type="ECO:0000256" key="4">
    <source>
        <dbReference type="ARBA" id="ARBA00023065"/>
    </source>
</evidence>
<dbReference type="InterPro" id="IPR026015">
    <property type="entry name" value="ATP_synth_OSCP/delta_N_sf"/>
</dbReference>
<dbReference type="Proteomes" id="UP000095621">
    <property type="component" value="Unassembled WGS sequence"/>
</dbReference>
<protein>
    <recommendedName>
        <fullName evidence="7">ATP synthase subunit delta</fullName>
    </recommendedName>
    <alternativeName>
        <fullName evidence="7">ATP synthase F(1) sector subunit delta</fullName>
    </alternativeName>
    <alternativeName>
        <fullName evidence="7">F-type ATPase subunit delta</fullName>
        <shortName evidence="7">F-ATPase subunit delta</shortName>
    </alternativeName>
</protein>
<dbReference type="GO" id="GO:0005886">
    <property type="term" value="C:plasma membrane"/>
    <property type="evidence" value="ECO:0007669"/>
    <property type="project" value="UniProtKB-SubCell"/>
</dbReference>
<evidence type="ECO:0000256" key="2">
    <source>
        <dbReference type="ARBA" id="ARBA00022448"/>
    </source>
</evidence>
<dbReference type="GO" id="GO:0045259">
    <property type="term" value="C:proton-transporting ATP synthase complex"/>
    <property type="evidence" value="ECO:0007669"/>
    <property type="project" value="UniProtKB-KW"/>
</dbReference>
<keyword evidence="4 7" id="KW-0406">Ion transport</keyword>
<dbReference type="EMBL" id="CZBU01000004">
    <property type="protein sequence ID" value="CUQ78494.1"/>
    <property type="molecule type" value="Genomic_DNA"/>
</dbReference>
<keyword evidence="7" id="KW-1003">Cell membrane</keyword>
<keyword evidence="6 7" id="KW-0066">ATP synthesis</keyword>
<evidence type="ECO:0000256" key="7">
    <source>
        <dbReference type="HAMAP-Rule" id="MF_01416"/>
    </source>
</evidence>
<keyword evidence="3 7" id="KW-0375">Hydrogen ion transport</keyword>